<dbReference type="SUPFAM" id="SSF52540">
    <property type="entry name" value="P-loop containing nucleoside triphosphate hydrolases"/>
    <property type="match status" value="1"/>
</dbReference>
<dbReference type="InterPro" id="IPR044974">
    <property type="entry name" value="Disease_R_plants"/>
</dbReference>
<evidence type="ECO:0000313" key="6">
    <source>
        <dbReference type="Proteomes" id="UP000824120"/>
    </source>
</evidence>
<proteinExistence type="predicted"/>
<feature type="domain" description="TIR" evidence="4">
    <location>
        <begin position="11"/>
        <end position="146"/>
    </location>
</feature>
<dbReference type="InterPro" id="IPR002182">
    <property type="entry name" value="NB-ARC"/>
</dbReference>
<evidence type="ECO:0000259" key="4">
    <source>
        <dbReference type="PROSITE" id="PS50104"/>
    </source>
</evidence>
<protein>
    <recommendedName>
        <fullName evidence="4">TIR domain-containing protein</fullName>
    </recommendedName>
</protein>
<gene>
    <name evidence="5" type="ORF">H5410_033086</name>
</gene>
<evidence type="ECO:0000256" key="3">
    <source>
        <dbReference type="ARBA" id="ARBA00023136"/>
    </source>
</evidence>
<dbReference type="PANTHER" id="PTHR11017:SF580">
    <property type="entry name" value="ADP-RIBOSYL CYCLASE_CYCLIC ADP-RIBOSE HYDROLASE"/>
    <property type="match status" value="1"/>
</dbReference>
<dbReference type="InterPro" id="IPR000157">
    <property type="entry name" value="TIR_dom"/>
</dbReference>
<dbReference type="Gene3D" id="3.40.50.300">
    <property type="entry name" value="P-loop containing nucleotide triphosphate hydrolases"/>
    <property type="match status" value="1"/>
</dbReference>
<keyword evidence="3" id="KW-0472">Membrane</keyword>
<accession>A0A9J5YRJ4</accession>
<dbReference type="PANTHER" id="PTHR11017">
    <property type="entry name" value="LEUCINE-RICH REPEAT-CONTAINING PROTEIN"/>
    <property type="match status" value="1"/>
</dbReference>
<comment type="caution">
    <text evidence="5">The sequence shown here is derived from an EMBL/GenBank/DDBJ whole genome shotgun (WGS) entry which is preliminary data.</text>
</comment>
<dbReference type="EMBL" id="JACXVP010000006">
    <property type="protein sequence ID" value="KAG5601716.1"/>
    <property type="molecule type" value="Genomic_DNA"/>
</dbReference>
<dbReference type="Pfam" id="PF00931">
    <property type="entry name" value="NB-ARC"/>
    <property type="match status" value="1"/>
</dbReference>
<keyword evidence="6" id="KW-1185">Reference proteome</keyword>
<reference evidence="5 6" key="1">
    <citation type="submission" date="2020-09" db="EMBL/GenBank/DDBJ databases">
        <title>De no assembly of potato wild relative species, Solanum commersonii.</title>
        <authorList>
            <person name="Cho K."/>
        </authorList>
    </citation>
    <scope>NUCLEOTIDE SEQUENCE [LARGE SCALE GENOMIC DNA]</scope>
    <source>
        <strain evidence="5">LZ3.2</strain>
        <tissue evidence="5">Leaf</tissue>
    </source>
</reference>
<dbReference type="GO" id="GO:0007165">
    <property type="term" value="P:signal transduction"/>
    <property type="evidence" value="ECO:0007669"/>
    <property type="project" value="InterPro"/>
</dbReference>
<organism evidence="5 6">
    <name type="scientific">Solanum commersonii</name>
    <name type="common">Commerson's wild potato</name>
    <name type="synonym">Commerson's nightshade</name>
    <dbReference type="NCBI Taxonomy" id="4109"/>
    <lineage>
        <taxon>Eukaryota</taxon>
        <taxon>Viridiplantae</taxon>
        <taxon>Streptophyta</taxon>
        <taxon>Embryophyta</taxon>
        <taxon>Tracheophyta</taxon>
        <taxon>Spermatophyta</taxon>
        <taxon>Magnoliopsida</taxon>
        <taxon>eudicotyledons</taxon>
        <taxon>Gunneridae</taxon>
        <taxon>Pentapetalae</taxon>
        <taxon>asterids</taxon>
        <taxon>lamiids</taxon>
        <taxon>Solanales</taxon>
        <taxon>Solanaceae</taxon>
        <taxon>Solanoideae</taxon>
        <taxon>Solaneae</taxon>
        <taxon>Solanum</taxon>
    </lineage>
</organism>
<dbReference type="SMART" id="SM00255">
    <property type="entry name" value="TIR"/>
    <property type="match status" value="1"/>
</dbReference>
<dbReference type="SUPFAM" id="SSF52200">
    <property type="entry name" value="Toll/Interleukin receptor TIR domain"/>
    <property type="match status" value="1"/>
</dbReference>
<sequence>MASQIQSAQKWKFDVFFNFRQHDLDKSFVAHLQKRLKDIGINTFKPDVKSECGEQISTEILEAIDESRIALTIFSKCRGGRTLSVKQMTWKDQDFVFAGAEFFHWFNGKCIAEIVNKICQVPRIAKYPVGIKSRVEEVKSLLKVESGGVYFIGLWGRCGVGKTTVAREIFDEISCQAKT</sequence>
<name>A0A9J5YRJ4_SOLCO</name>
<dbReference type="InterPro" id="IPR035897">
    <property type="entry name" value="Toll_tir_struct_dom_sf"/>
</dbReference>
<evidence type="ECO:0000313" key="5">
    <source>
        <dbReference type="EMBL" id="KAG5601716.1"/>
    </source>
</evidence>
<dbReference type="Gene3D" id="3.40.50.10140">
    <property type="entry name" value="Toll/interleukin-1 receptor homology (TIR) domain"/>
    <property type="match status" value="1"/>
</dbReference>
<dbReference type="OrthoDB" id="1164203at2759"/>
<comment type="subcellular location">
    <subcellularLocation>
        <location evidence="1">Membrane</location>
        <topology evidence="1">Peripheral membrane protein</topology>
    </subcellularLocation>
</comment>
<evidence type="ECO:0000256" key="1">
    <source>
        <dbReference type="ARBA" id="ARBA00004170"/>
    </source>
</evidence>
<dbReference type="Proteomes" id="UP000824120">
    <property type="component" value="Chromosome 6"/>
</dbReference>
<dbReference type="GO" id="GO:0006952">
    <property type="term" value="P:defense response"/>
    <property type="evidence" value="ECO:0007669"/>
    <property type="project" value="InterPro"/>
</dbReference>
<dbReference type="GO" id="GO:0005524">
    <property type="term" value="F:ATP binding"/>
    <property type="evidence" value="ECO:0007669"/>
    <property type="project" value="UniProtKB-KW"/>
</dbReference>
<dbReference type="PROSITE" id="PS50104">
    <property type="entry name" value="TIR"/>
    <property type="match status" value="1"/>
</dbReference>
<keyword evidence="2" id="KW-0175">Coiled coil</keyword>
<dbReference type="InterPro" id="IPR027417">
    <property type="entry name" value="P-loop_NTPase"/>
</dbReference>
<dbReference type="Pfam" id="PF01582">
    <property type="entry name" value="TIR"/>
    <property type="match status" value="1"/>
</dbReference>
<dbReference type="AlphaFoldDB" id="A0A9J5YRJ4"/>
<evidence type="ECO:0000256" key="2">
    <source>
        <dbReference type="ARBA" id="ARBA00023054"/>
    </source>
</evidence>